<sequence length="111" mass="12643">MTIFLIEKDPFVRMDISEALTSAYPDANLITFDGLDAMAEARETPDVILLDASPEEVVDDAFIHRWSTQDLQIVFTAGNDQSSQQHNAFWRTLERPFTDDMLLKAVNLRPK</sequence>
<dbReference type="Proteomes" id="UP001627408">
    <property type="component" value="Unassembled WGS sequence"/>
</dbReference>
<dbReference type="InterPro" id="IPR011006">
    <property type="entry name" value="CheY-like_superfamily"/>
</dbReference>
<dbReference type="SUPFAM" id="SSF52172">
    <property type="entry name" value="CheY-like"/>
    <property type="match status" value="1"/>
</dbReference>
<keyword evidence="1" id="KW-0597">Phosphoprotein</keyword>
<accession>A0ABW8V199</accession>
<gene>
    <name evidence="3" type="ORF">ACERZ8_18460</name>
</gene>
<dbReference type="Gene3D" id="3.40.50.2300">
    <property type="match status" value="1"/>
</dbReference>
<reference evidence="3 4" key="1">
    <citation type="submission" date="2024-08" db="EMBL/GenBank/DDBJ databases">
        <title>Tateyamaria sp. nov., isolated from marine algae.</title>
        <authorList>
            <person name="Choi B.J."/>
            <person name="Kim J.M."/>
            <person name="Lee J.K."/>
            <person name="Choi D.G."/>
            <person name="Bayburt H."/>
            <person name="Baek J.H."/>
            <person name="Han D.M."/>
            <person name="Jeon C.O."/>
        </authorList>
    </citation>
    <scope>NUCLEOTIDE SEQUENCE [LARGE SCALE GENOMIC DNA]</scope>
    <source>
        <strain evidence="3 4">KMU-156</strain>
    </source>
</reference>
<dbReference type="EMBL" id="JBHDIY010000002">
    <property type="protein sequence ID" value="MFL4471762.1"/>
    <property type="molecule type" value="Genomic_DNA"/>
</dbReference>
<feature type="modified residue" description="4-aspartylphosphate" evidence="1">
    <location>
        <position position="51"/>
    </location>
</feature>
<evidence type="ECO:0000313" key="4">
    <source>
        <dbReference type="Proteomes" id="UP001627408"/>
    </source>
</evidence>
<proteinExistence type="predicted"/>
<dbReference type="InterPro" id="IPR001789">
    <property type="entry name" value="Sig_transdc_resp-reg_receiver"/>
</dbReference>
<dbReference type="PROSITE" id="PS50110">
    <property type="entry name" value="RESPONSE_REGULATORY"/>
    <property type="match status" value="1"/>
</dbReference>
<keyword evidence="4" id="KW-1185">Reference proteome</keyword>
<organism evidence="3 4">
    <name type="scientific">Tateyamaria armeniaca</name>
    <dbReference type="NCBI Taxonomy" id="2518930"/>
    <lineage>
        <taxon>Bacteria</taxon>
        <taxon>Pseudomonadati</taxon>
        <taxon>Pseudomonadota</taxon>
        <taxon>Alphaproteobacteria</taxon>
        <taxon>Rhodobacterales</taxon>
        <taxon>Roseobacteraceae</taxon>
        <taxon>Tateyamaria</taxon>
    </lineage>
</organism>
<evidence type="ECO:0000256" key="1">
    <source>
        <dbReference type="PROSITE-ProRule" id="PRU00169"/>
    </source>
</evidence>
<evidence type="ECO:0000259" key="2">
    <source>
        <dbReference type="PROSITE" id="PS50110"/>
    </source>
</evidence>
<name>A0ABW8V199_9RHOB</name>
<comment type="caution">
    <text evidence="3">The sequence shown here is derived from an EMBL/GenBank/DDBJ whole genome shotgun (WGS) entry which is preliminary data.</text>
</comment>
<evidence type="ECO:0000313" key="3">
    <source>
        <dbReference type="EMBL" id="MFL4471762.1"/>
    </source>
</evidence>
<feature type="domain" description="Response regulatory" evidence="2">
    <location>
        <begin position="2"/>
        <end position="110"/>
    </location>
</feature>
<dbReference type="RefSeq" id="WP_407593626.1">
    <property type="nucleotide sequence ID" value="NZ_JBHDIY010000002.1"/>
</dbReference>
<protein>
    <recommendedName>
        <fullName evidence="2">Response regulatory domain-containing protein</fullName>
    </recommendedName>
</protein>